<sequence>MWLVEDCPVLSGIYNAIPYYMCFLLSLLIFLSPIDPTRAAQDFTAYRLAQYDIQGSITGSRTAALSCDIQIVSTRTYARRCPIVKLAEITVEGIKNAIFNNAGGIIVLLPSDNWTDELRSHWHYLETELKSEEFQIPVYFAIENEYSKSIYDDLQNMSHDLDQSAGSGIWDAIFSTGYRVYINTPPSVPLKNAELVSIEGKILSNSFDIKKPTVLVTAYYDAGGVIPALAYGADANAGGVAVLLEVARIIGQLTDAKNSPKYNIIFLLTSGGKFNFLGSRRWLEMNLEDTAGLAILDSVVQVICLEGLGANFDDHLRLHVSRMPRDGSFSQKLVSTLELAAKLHPLSDSYLKRPLDNETQIEVVHKKINVNQYDLAWEHERFSLYRLPTATFSAWPTPSIYKYRQSVLDGGPLSGRAAPSRGYWGPVKPEILARNTRVLAETLARLLFDFAPDSPSAEAFSIIDPSWVTATSSAAILDFLTMHPRSLQLLAASTQTSSTAASSNGLDLIRSLEQHMRSILPEVKLLRHPLSRPAAASAAGARAGSDSVDKAGTDAGEDVTISTSSQVPSMAAAAKEVEITLYSGVAPQVVTVYRLKSSIFDLVIACSIGAYLYCLYFCLERFHLLVRLVAHLTNNSGKKLKAY</sequence>
<evidence type="ECO:0000256" key="7">
    <source>
        <dbReference type="ARBA" id="ARBA00023136"/>
    </source>
</evidence>
<comment type="subcellular location">
    <subcellularLocation>
        <location evidence="1">Endoplasmic reticulum membrane</location>
        <topology evidence="1">Single-pass membrane protein</topology>
    </subcellularLocation>
</comment>
<proteinExistence type="inferred from homology"/>
<evidence type="ECO:0000259" key="12">
    <source>
        <dbReference type="Pfam" id="PF04389"/>
    </source>
</evidence>
<dbReference type="PANTHER" id="PTHR31826">
    <property type="entry name" value="NICALIN"/>
    <property type="match status" value="1"/>
</dbReference>
<evidence type="ECO:0000313" key="13">
    <source>
        <dbReference type="EMBL" id="JAP61728.1"/>
    </source>
</evidence>
<evidence type="ECO:0000256" key="8">
    <source>
        <dbReference type="ARBA" id="ARBA00023180"/>
    </source>
</evidence>
<reference evidence="16" key="2">
    <citation type="submission" date="2016-06" db="UniProtKB">
        <authorList>
            <consortium name="WormBaseParasite"/>
        </authorList>
    </citation>
    <scope>IDENTIFICATION</scope>
</reference>
<feature type="domain" description="Peptidase M28" evidence="12">
    <location>
        <begin position="211"/>
        <end position="310"/>
    </location>
</feature>
<dbReference type="SUPFAM" id="SSF53187">
    <property type="entry name" value="Zn-dependent exopeptidases"/>
    <property type="match status" value="1"/>
</dbReference>
<evidence type="ECO:0000256" key="2">
    <source>
        <dbReference type="ARBA" id="ARBA00007717"/>
    </source>
</evidence>
<evidence type="ECO:0000313" key="15">
    <source>
        <dbReference type="Proteomes" id="UP000275846"/>
    </source>
</evidence>
<dbReference type="STRING" id="70667.A0A0V0J7L6"/>
<dbReference type="EMBL" id="UYSU01038592">
    <property type="protein sequence ID" value="VDM00416.1"/>
    <property type="molecule type" value="Genomic_DNA"/>
</dbReference>
<keyword evidence="7 11" id="KW-0472">Membrane</keyword>
<evidence type="ECO:0000256" key="10">
    <source>
        <dbReference type="SAM" id="MobiDB-lite"/>
    </source>
</evidence>
<dbReference type="GO" id="GO:0009966">
    <property type="term" value="P:regulation of signal transduction"/>
    <property type="evidence" value="ECO:0007669"/>
    <property type="project" value="InterPro"/>
</dbReference>
<organism evidence="13">
    <name type="scientific">Schistocephalus solidus</name>
    <name type="common">Tapeworm</name>
    <dbReference type="NCBI Taxonomy" id="70667"/>
    <lineage>
        <taxon>Eukaryota</taxon>
        <taxon>Metazoa</taxon>
        <taxon>Spiralia</taxon>
        <taxon>Lophotrochozoa</taxon>
        <taxon>Platyhelminthes</taxon>
        <taxon>Cestoda</taxon>
        <taxon>Eucestoda</taxon>
        <taxon>Diphyllobothriidea</taxon>
        <taxon>Diphyllobothriidae</taxon>
        <taxon>Schistocephalus</taxon>
    </lineage>
</organism>
<keyword evidence="4" id="KW-0732">Signal</keyword>
<dbReference type="InterPro" id="IPR007484">
    <property type="entry name" value="Peptidase_M28"/>
</dbReference>
<evidence type="ECO:0000313" key="14">
    <source>
        <dbReference type="EMBL" id="VDM00416.1"/>
    </source>
</evidence>
<keyword evidence="8" id="KW-0325">Glycoprotein</keyword>
<dbReference type="InterPro" id="IPR016574">
    <property type="entry name" value="Nicalin"/>
</dbReference>
<dbReference type="GO" id="GO:0005789">
    <property type="term" value="C:endoplasmic reticulum membrane"/>
    <property type="evidence" value="ECO:0007669"/>
    <property type="project" value="UniProtKB-SubCell"/>
</dbReference>
<keyword evidence="5" id="KW-0256">Endoplasmic reticulum</keyword>
<protein>
    <recommendedName>
        <fullName evidence="9">BOS complex subunit NCLN</fullName>
    </recommendedName>
</protein>
<feature type="region of interest" description="Disordered" evidence="10">
    <location>
        <begin position="536"/>
        <end position="562"/>
    </location>
</feature>
<evidence type="ECO:0000256" key="9">
    <source>
        <dbReference type="ARBA" id="ARBA00034873"/>
    </source>
</evidence>
<reference evidence="14 15" key="3">
    <citation type="submission" date="2018-11" db="EMBL/GenBank/DDBJ databases">
        <authorList>
            <consortium name="Pathogen Informatics"/>
        </authorList>
    </citation>
    <scope>NUCLEOTIDE SEQUENCE [LARGE SCALE GENOMIC DNA]</scope>
    <source>
        <strain evidence="14 15">NST_G2</strain>
    </source>
</reference>
<keyword evidence="15" id="KW-1185">Reference proteome</keyword>
<dbReference type="AlphaFoldDB" id="A0A0V0J7L6"/>
<evidence type="ECO:0000256" key="5">
    <source>
        <dbReference type="ARBA" id="ARBA00022824"/>
    </source>
</evidence>
<comment type="similarity">
    <text evidence="2">Belongs to the nicastrin family.</text>
</comment>
<evidence type="ECO:0000256" key="11">
    <source>
        <dbReference type="SAM" id="Phobius"/>
    </source>
</evidence>
<keyword evidence="6 11" id="KW-1133">Transmembrane helix</keyword>
<evidence type="ECO:0000256" key="1">
    <source>
        <dbReference type="ARBA" id="ARBA00004389"/>
    </source>
</evidence>
<evidence type="ECO:0000256" key="6">
    <source>
        <dbReference type="ARBA" id="ARBA00022989"/>
    </source>
</evidence>
<gene>
    <name evidence="14" type="ORF">SSLN_LOCUS14030</name>
    <name evidence="13" type="ORF">TR141935</name>
</gene>
<dbReference type="Pfam" id="PF04389">
    <property type="entry name" value="Peptidase_M28"/>
    <property type="match status" value="1"/>
</dbReference>
<evidence type="ECO:0000313" key="16">
    <source>
        <dbReference type="WBParaSite" id="SSLN_0001456801-mRNA-1"/>
    </source>
</evidence>
<dbReference type="OrthoDB" id="5913609at2759"/>
<name>A0A0V0J7L6_SCHSO</name>
<reference evidence="13" key="1">
    <citation type="submission" date="2016-01" db="EMBL/GenBank/DDBJ databases">
        <title>Reference transcriptome for the parasite Schistocephalus solidus: insights into the molecular evolution of parasitism.</title>
        <authorList>
            <person name="Hebert F.O."/>
            <person name="Grambauer S."/>
            <person name="Barber I."/>
            <person name="Landry C.R."/>
            <person name="Aubin-Horth N."/>
        </authorList>
    </citation>
    <scope>NUCLEOTIDE SEQUENCE</scope>
</reference>
<feature type="transmembrane region" description="Helical" evidence="11">
    <location>
        <begin position="12"/>
        <end position="31"/>
    </location>
</feature>
<dbReference type="Proteomes" id="UP000275846">
    <property type="component" value="Unassembled WGS sequence"/>
</dbReference>
<dbReference type="EMBL" id="GEEE01001497">
    <property type="protein sequence ID" value="JAP61728.1"/>
    <property type="molecule type" value="Transcribed_RNA"/>
</dbReference>
<evidence type="ECO:0000256" key="4">
    <source>
        <dbReference type="ARBA" id="ARBA00022729"/>
    </source>
</evidence>
<feature type="transmembrane region" description="Helical" evidence="11">
    <location>
        <begin position="599"/>
        <end position="619"/>
    </location>
</feature>
<keyword evidence="3 11" id="KW-0812">Transmembrane</keyword>
<dbReference type="WBParaSite" id="SSLN_0001456801-mRNA-1">
    <property type="protein sequence ID" value="SSLN_0001456801-mRNA-1"/>
    <property type="gene ID" value="SSLN_0001456801"/>
</dbReference>
<evidence type="ECO:0000256" key="3">
    <source>
        <dbReference type="ARBA" id="ARBA00022692"/>
    </source>
</evidence>
<accession>A0A0V0J7L6</accession>
<dbReference type="Gene3D" id="3.40.630.10">
    <property type="entry name" value="Zn peptidases"/>
    <property type="match status" value="1"/>
</dbReference>
<feature type="compositionally biased region" description="Low complexity" evidence="10">
    <location>
        <begin position="536"/>
        <end position="545"/>
    </location>
</feature>